<feature type="transmembrane region" description="Helical" evidence="8">
    <location>
        <begin position="109"/>
        <end position="126"/>
    </location>
</feature>
<dbReference type="InterPro" id="IPR003864">
    <property type="entry name" value="CSC1/OSCA1-like_7TM"/>
</dbReference>
<evidence type="ECO:0000256" key="6">
    <source>
        <dbReference type="ARBA" id="ARBA00023136"/>
    </source>
</evidence>
<feature type="transmembrane region" description="Helical" evidence="8">
    <location>
        <begin position="28"/>
        <end position="49"/>
    </location>
</feature>
<dbReference type="OrthoDB" id="1076608at2759"/>
<dbReference type="Pfam" id="PF13967">
    <property type="entry name" value="RSN1_TM"/>
    <property type="match status" value="1"/>
</dbReference>
<evidence type="ECO:0000259" key="9">
    <source>
        <dbReference type="Pfam" id="PF02714"/>
    </source>
</evidence>
<feature type="region of interest" description="Disordered" evidence="7">
    <location>
        <begin position="975"/>
        <end position="1060"/>
    </location>
</feature>
<dbReference type="Proteomes" id="UP000243515">
    <property type="component" value="Unassembled WGS sequence"/>
</dbReference>
<protein>
    <recommendedName>
        <fullName evidence="15">DUF221 domain-containing protein</fullName>
    </recommendedName>
</protein>
<dbReference type="Pfam" id="PF14703">
    <property type="entry name" value="PHM7_cyt"/>
    <property type="match status" value="2"/>
</dbReference>
<evidence type="ECO:0000259" key="10">
    <source>
        <dbReference type="Pfam" id="PF12621"/>
    </source>
</evidence>
<comment type="caution">
    <text evidence="13">The sequence shown here is derived from an EMBL/GenBank/DDBJ whole genome shotgun (WGS) entry which is preliminary data.</text>
</comment>
<keyword evidence="6 8" id="KW-0472">Membrane</keyword>
<feature type="transmembrane region" description="Helical" evidence="8">
    <location>
        <begin position="735"/>
        <end position="759"/>
    </location>
</feature>
<keyword evidence="5 8" id="KW-1133">Transmembrane helix</keyword>
<dbReference type="InterPro" id="IPR045122">
    <property type="entry name" value="Csc1-like"/>
</dbReference>
<dbReference type="InterPro" id="IPR022257">
    <property type="entry name" value="PHM7_ext"/>
</dbReference>
<feature type="domain" description="CSC1/OSCA1-like cytosolic" evidence="12">
    <location>
        <begin position="523"/>
        <end position="628"/>
    </location>
</feature>
<dbReference type="AlphaFoldDB" id="A0A232LXM9"/>
<dbReference type="Pfam" id="PF02714">
    <property type="entry name" value="RSN1_7TM"/>
    <property type="match status" value="1"/>
</dbReference>
<sequence length="1178" mass="133958">MSSTDIGSALDSSSGSGQRSQGISLKSFLASLATALIIFAVEVLLFLILKGKLTRIYQPRTYLVPDRERTKESPSGLFRWIGPVFRTSNSEFIQKCGLDAYFFLRYLRMLLKIFLPLSVLILPILIPLNKIGGKDNEIQSGTSNGTRWNVTGLDQLAWGNITPAHTDRYWAHLVLAVVVIIYVCAVFFDELQGYIRLRQAYLTSPQHRLRASATTVLVRSIPRKWLSVDALDCLYDVFPGGVRNIWINRNFDELNEKVKQRNILALTLESAETELIKKCKRAQLKQAKVDAKNAGKSTKNAGNREEEDSDKRAAQMAMEPGISSGDIHQVVHTVREVLEKEKNVTERASSREGQRTRAFVPVVEGGLNVVGHGMSAVGKPVLGGLKKVERGVDGQLSRNPGFSPGYFSGAGTTTEDPLAGRHTERQEEPFGESSRAPETSKTNDGRPFWKRKSSSNSRPSIKPDTDPHGDNVPLTRLPTTDYLEEKRGKQRRGRKEWDRAEGEKYPLAYNEDIDPDCGEPLWKRYIKKKDRDAMRLPVFGLSWMPSLPLIGTKVDTIDYCRKEVARLNLEIEIDQQHPERFPLMNSAFIQFNHQVAAHMACQAVSHHVPKQMAPRSVEISPDDVIWDNMSIKWWERYLRAFGILVIVAGMVIGWAFPVAFTGLLSQLSYLEGRFTWLSWLSRLPEWVLSTMQGVLPPLFLAILMALLPLILRFLSKTQGVQTGMAIELTVQNYYFAFLFVQLFLVVSISSSFSTIVDSITKITSWPDLLAQNIPKSSNYFFSYMVLQAMSVSAGALVQIFNLISWFILAPIFDNTGRMKWARTTNLNQMQWGTFFPVYTTLASIGLIYCVIAPFIMVFNVLTFGVFWFVYRYNTLYVTKFRFDTGGLLFPRAINQLFTGIYVMELCLIGLFFLVRDAQDQVACKGQAVCMIVVLILTVGYQLFLNEGFSPLIRYLPITLEDNAVRRDEEFSRAQRTRLGLPGDEDDQESVERQLAERERAEWNADQEAKEIEPENTQAEKERRTHPRNFLPRIKRQSWADRSQNRRSKYFGANSDSDVPTVKRMREQLAHDEEGQAASSKSIGHALFAGIHDELEDLTPDERDQLVQRAFQHEALRAKRPVIWIPRDDIGVSDDEIYRTQRFSKHIWISNEYQALDGKCRPIFSRSPPDFSEVDLIQL</sequence>
<evidence type="ECO:0000313" key="13">
    <source>
        <dbReference type="EMBL" id="OXV08923.1"/>
    </source>
</evidence>
<evidence type="ECO:0000313" key="14">
    <source>
        <dbReference type="Proteomes" id="UP000243515"/>
    </source>
</evidence>
<feature type="transmembrane region" description="Helical" evidence="8">
    <location>
        <begin position="926"/>
        <end position="944"/>
    </location>
</feature>
<feature type="transmembrane region" description="Helical" evidence="8">
    <location>
        <begin position="694"/>
        <end position="714"/>
    </location>
</feature>
<dbReference type="GO" id="GO:0005886">
    <property type="term" value="C:plasma membrane"/>
    <property type="evidence" value="ECO:0007669"/>
    <property type="project" value="TreeGrafter"/>
</dbReference>
<evidence type="ECO:0000259" key="11">
    <source>
        <dbReference type="Pfam" id="PF13967"/>
    </source>
</evidence>
<evidence type="ECO:0000256" key="2">
    <source>
        <dbReference type="ARBA" id="ARBA00007779"/>
    </source>
</evidence>
<comment type="subcellular location">
    <subcellularLocation>
        <location evidence="1">Membrane</location>
        <topology evidence="1">Multi-pass membrane protein</topology>
    </subcellularLocation>
</comment>
<organism evidence="13 14">
    <name type="scientific">Elaphomyces granulatus</name>
    <dbReference type="NCBI Taxonomy" id="519963"/>
    <lineage>
        <taxon>Eukaryota</taxon>
        <taxon>Fungi</taxon>
        <taxon>Dikarya</taxon>
        <taxon>Ascomycota</taxon>
        <taxon>Pezizomycotina</taxon>
        <taxon>Eurotiomycetes</taxon>
        <taxon>Eurotiomycetidae</taxon>
        <taxon>Eurotiales</taxon>
        <taxon>Elaphomycetaceae</taxon>
        <taxon>Elaphomyces</taxon>
    </lineage>
</organism>
<feature type="transmembrane region" description="Helical" evidence="8">
    <location>
        <begin position="846"/>
        <end position="872"/>
    </location>
</feature>
<feature type="region of interest" description="Disordered" evidence="7">
    <location>
        <begin position="1"/>
        <end position="20"/>
    </location>
</feature>
<feature type="compositionally biased region" description="Basic and acidic residues" evidence="7">
    <location>
        <begin position="418"/>
        <end position="428"/>
    </location>
</feature>
<feature type="transmembrane region" description="Helical" evidence="8">
    <location>
        <begin position="637"/>
        <end position="660"/>
    </location>
</feature>
<evidence type="ECO:0000256" key="8">
    <source>
        <dbReference type="SAM" id="Phobius"/>
    </source>
</evidence>
<evidence type="ECO:0000256" key="1">
    <source>
        <dbReference type="ARBA" id="ARBA00004141"/>
    </source>
</evidence>
<dbReference type="InterPro" id="IPR032880">
    <property type="entry name" value="CSC1/OSCA1-like_N"/>
</dbReference>
<accession>A0A232LXM9</accession>
<evidence type="ECO:0008006" key="15">
    <source>
        <dbReference type="Google" id="ProtNLM"/>
    </source>
</evidence>
<feature type="compositionally biased region" description="Basic and acidic residues" evidence="7">
    <location>
        <begin position="989"/>
        <end position="1022"/>
    </location>
</feature>
<feature type="transmembrane region" description="Helical" evidence="8">
    <location>
        <begin position="779"/>
        <end position="812"/>
    </location>
</feature>
<keyword evidence="14" id="KW-1185">Reference proteome</keyword>
<evidence type="ECO:0000256" key="5">
    <source>
        <dbReference type="ARBA" id="ARBA00022989"/>
    </source>
</evidence>
<keyword evidence="4 8" id="KW-0812">Transmembrane</keyword>
<keyword evidence="3" id="KW-0813">Transport</keyword>
<dbReference type="EMBL" id="NPHW01003824">
    <property type="protein sequence ID" value="OXV08923.1"/>
    <property type="molecule type" value="Genomic_DNA"/>
</dbReference>
<feature type="domain" description="10TM putative phosphate transporter extracellular tail" evidence="10">
    <location>
        <begin position="1098"/>
        <end position="1169"/>
    </location>
</feature>
<evidence type="ECO:0000259" key="12">
    <source>
        <dbReference type="Pfam" id="PF14703"/>
    </source>
</evidence>
<comment type="similarity">
    <text evidence="2">Belongs to the CSC1 (TC 1.A.17) family.</text>
</comment>
<feature type="domain" description="CSC1/OSCA1-like cytosolic" evidence="12">
    <location>
        <begin position="214"/>
        <end position="286"/>
    </location>
</feature>
<evidence type="ECO:0000256" key="7">
    <source>
        <dbReference type="SAM" id="MobiDB-lite"/>
    </source>
</evidence>
<dbReference type="PANTHER" id="PTHR13018">
    <property type="entry name" value="PROBABLE MEMBRANE PROTEIN DUF221-RELATED"/>
    <property type="match status" value="1"/>
</dbReference>
<evidence type="ECO:0000256" key="4">
    <source>
        <dbReference type="ARBA" id="ARBA00022692"/>
    </source>
</evidence>
<reference evidence="13 14" key="1">
    <citation type="journal article" date="2015" name="Environ. Microbiol.">
        <title>Metagenome sequence of Elaphomyces granulatus from sporocarp tissue reveals Ascomycota ectomycorrhizal fingerprints of genome expansion and a Proteobacteria-rich microbiome.</title>
        <authorList>
            <person name="Quandt C.A."/>
            <person name="Kohler A."/>
            <person name="Hesse C.N."/>
            <person name="Sharpton T.J."/>
            <person name="Martin F."/>
            <person name="Spatafora J.W."/>
        </authorList>
    </citation>
    <scope>NUCLEOTIDE SEQUENCE [LARGE SCALE GENOMIC DNA]</scope>
    <source>
        <strain evidence="13 14">OSC145934</strain>
    </source>
</reference>
<feature type="domain" description="CSC1/OSCA1-like N-terminal transmembrane" evidence="11">
    <location>
        <begin position="27"/>
        <end position="190"/>
    </location>
</feature>
<dbReference type="PANTHER" id="PTHR13018:SF20">
    <property type="entry name" value="SPORULATION-SPECIFIC PROTEIN 75"/>
    <property type="match status" value="1"/>
</dbReference>
<name>A0A232LXM9_9EURO</name>
<evidence type="ECO:0000256" key="3">
    <source>
        <dbReference type="ARBA" id="ARBA00022448"/>
    </source>
</evidence>
<feature type="domain" description="CSC1/OSCA1-like 7TM region" evidence="9">
    <location>
        <begin position="639"/>
        <end position="911"/>
    </location>
</feature>
<dbReference type="Pfam" id="PF12621">
    <property type="entry name" value="PHM7_ext"/>
    <property type="match status" value="1"/>
</dbReference>
<feature type="region of interest" description="Disordered" evidence="7">
    <location>
        <begin position="392"/>
        <end position="500"/>
    </location>
</feature>
<feature type="transmembrane region" description="Helical" evidence="8">
    <location>
        <begin position="169"/>
        <end position="188"/>
    </location>
</feature>
<dbReference type="GO" id="GO:0005227">
    <property type="term" value="F:calcium-activated cation channel activity"/>
    <property type="evidence" value="ECO:0007669"/>
    <property type="project" value="InterPro"/>
</dbReference>
<feature type="region of interest" description="Disordered" evidence="7">
    <location>
        <begin position="289"/>
        <end position="310"/>
    </location>
</feature>
<gene>
    <name evidence="13" type="ORF">Egran_03317</name>
</gene>
<proteinExistence type="inferred from homology"/>
<dbReference type="InterPro" id="IPR027815">
    <property type="entry name" value="CSC1/OSCA1-like_cyt"/>
</dbReference>
<feature type="transmembrane region" description="Helical" evidence="8">
    <location>
        <begin position="892"/>
        <end position="914"/>
    </location>
</feature>